<evidence type="ECO:0000313" key="3">
    <source>
        <dbReference type="Proteomes" id="UP000799428"/>
    </source>
</evidence>
<accession>A0A6G1KDM7</accession>
<keyword evidence="3" id="KW-1185">Reference proteome</keyword>
<dbReference type="AlphaFoldDB" id="A0A6G1KDM7"/>
<dbReference type="Proteomes" id="UP000799428">
    <property type="component" value="Unassembled WGS sequence"/>
</dbReference>
<dbReference type="EMBL" id="MU005769">
    <property type="protein sequence ID" value="KAF2710645.1"/>
    <property type="molecule type" value="Genomic_DNA"/>
</dbReference>
<keyword evidence="1" id="KW-1133">Transmembrane helix</keyword>
<protein>
    <submittedName>
        <fullName evidence="2">Uncharacterized protein</fullName>
    </submittedName>
</protein>
<evidence type="ECO:0000313" key="2">
    <source>
        <dbReference type="EMBL" id="KAF2710645.1"/>
    </source>
</evidence>
<keyword evidence="1" id="KW-0812">Transmembrane</keyword>
<name>A0A6G1KDM7_9PLEO</name>
<proteinExistence type="predicted"/>
<gene>
    <name evidence="2" type="ORF">K504DRAFT_267128</name>
</gene>
<evidence type="ECO:0000256" key="1">
    <source>
        <dbReference type="SAM" id="Phobius"/>
    </source>
</evidence>
<organism evidence="2 3">
    <name type="scientific">Pleomassaria siparia CBS 279.74</name>
    <dbReference type="NCBI Taxonomy" id="1314801"/>
    <lineage>
        <taxon>Eukaryota</taxon>
        <taxon>Fungi</taxon>
        <taxon>Dikarya</taxon>
        <taxon>Ascomycota</taxon>
        <taxon>Pezizomycotina</taxon>
        <taxon>Dothideomycetes</taxon>
        <taxon>Pleosporomycetidae</taxon>
        <taxon>Pleosporales</taxon>
        <taxon>Pleomassariaceae</taxon>
        <taxon>Pleomassaria</taxon>
    </lineage>
</organism>
<reference evidence="2" key="1">
    <citation type="journal article" date="2020" name="Stud. Mycol.">
        <title>101 Dothideomycetes genomes: a test case for predicting lifestyles and emergence of pathogens.</title>
        <authorList>
            <person name="Haridas S."/>
            <person name="Albert R."/>
            <person name="Binder M."/>
            <person name="Bloem J."/>
            <person name="Labutti K."/>
            <person name="Salamov A."/>
            <person name="Andreopoulos B."/>
            <person name="Baker S."/>
            <person name="Barry K."/>
            <person name="Bills G."/>
            <person name="Bluhm B."/>
            <person name="Cannon C."/>
            <person name="Castanera R."/>
            <person name="Culley D."/>
            <person name="Daum C."/>
            <person name="Ezra D."/>
            <person name="Gonzalez J."/>
            <person name="Henrissat B."/>
            <person name="Kuo A."/>
            <person name="Liang C."/>
            <person name="Lipzen A."/>
            <person name="Lutzoni F."/>
            <person name="Magnuson J."/>
            <person name="Mondo S."/>
            <person name="Nolan M."/>
            <person name="Ohm R."/>
            <person name="Pangilinan J."/>
            <person name="Park H.-J."/>
            <person name="Ramirez L."/>
            <person name="Alfaro M."/>
            <person name="Sun H."/>
            <person name="Tritt A."/>
            <person name="Yoshinaga Y."/>
            <person name="Zwiers L.-H."/>
            <person name="Turgeon B."/>
            <person name="Goodwin S."/>
            <person name="Spatafora J."/>
            <person name="Crous P."/>
            <person name="Grigoriev I."/>
        </authorList>
    </citation>
    <scope>NUCLEOTIDE SEQUENCE</scope>
    <source>
        <strain evidence="2">CBS 279.74</strain>
    </source>
</reference>
<feature type="transmembrane region" description="Helical" evidence="1">
    <location>
        <begin position="22"/>
        <end position="43"/>
    </location>
</feature>
<keyword evidence="1" id="KW-0472">Membrane</keyword>
<sequence length="89" mass="9706">MVWGCSEAFSRAWLCLMQGGCWLWSLAVAVAVAVVVHASRFTLHASRFTLHASARMDVRASREAIAAATAVRPDQTSAVGVWWCLQGEE</sequence>